<reference evidence="5 6" key="1">
    <citation type="submission" date="2019-07" db="EMBL/GenBank/DDBJ databases">
        <title>Ln-dependent methylotrophs.</title>
        <authorList>
            <person name="Tani A."/>
        </authorList>
    </citation>
    <scope>NUCLEOTIDE SEQUENCE [LARGE SCALE GENOMIC DNA]</scope>
    <source>
        <strain evidence="5 6">SM12</strain>
    </source>
</reference>
<gene>
    <name evidence="5" type="ORF">FNA46_07395</name>
</gene>
<comment type="caution">
    <text evidence="5">The sequence shown here is derived from an EMBL/GenBank/DDBJ whole genome shotgun (WGS) entry which is preliminary data.</text>
</comment>
<keyword evidence="1" id="KW-0805">Transcription regulation</keyword>
<dbReference type="Proteomes" id="UP000316801">
    <property type="component" value="Unassembled WGS sequence"/>
</dbReference>
<dbReference type="SUPFAM" id="SSF46894">
    <property type="entry name" value="C-terminal effector domain of the bipartite response regulators"/>
    <property type="match status" value="1"/>
</dbReference>
<dbReference type="GO" id="GO:0006355">
    <property type="term" value="P:regulation of DNA-templated transcription"/>
    <property type="evidence" value="ECO:0007669"/>
    <property type="project" value="InterPro"/>
</dbReference>
<dbReference type="InterPro" id="IPR016032">
    <property type="entry name" value="Sig_transdc_resp-reg_C-effctor"/>
</dbReference>
<dbReference type="CDD" id="cd06170">
    <property type="entry name" value="LuxR_C_like"/>
    <property type="match status" value="1"/>
</dbReference>
<dbReference type="RefSeq" id="WP_143124478.1">
    <property type="nucleotide sequence ID" value="NZ_VJMG01000016.1"/>
</dbReference>
<evidence type="ECO:0000256" key="3">
    <source>
        <dbReference type="ARBA" id="ARBA00023163"/>
    </source>
</evidence>
<dbReference type="SMART" id="SM00421">
    <property type="entry name" value="HTH_LUXR"/>
    <property type="match status" value="1"/>
</dbReference>
<dbReference type="PANTHER" id="PTHR44688">
    <property type="entry name" value="DNA-BINDING TRANSCRIPTIONAL ACTIVATOR DEVR_DOSR"/>
    <property type="match status" value="1"/>
</dbReference>
<keyword evidence="3" id="KW-0804">Transcription</keyword>
<organism evidence="5 6">
    <name type="scientific">Rhizobium straminoryzae</name>
    <dbReference type="NCBI Taxonomy" id="1387186"/>
    <lineage>
        <taxon>Bacteria</taxon>
        <taxon>Pseudomonadati</taxon>
        <taxon>Pseudomonadota</taxon>
        <taxon>Alphaproteobacteria</taxon>
        <taxon>Hyphomicrobiales</taxon>
        <taxon>Rhizobiaceae</taxon>
        <taxon>Rhizobium/Agrobacterium group</taxon>
        <taxon>Rhizobium</taxon>
    </lineage>
</organism>
<dbReference type="EMBL" id="VJMG01000016">
    <property type="protein sequence ID" value="TRL40085.1"/>
    <property type="molecule type" value="Genomic_DNA"/>
</dbReference>
<evidence type="ECO:0000256" key="2">
    <source>
        <dbReference type="ARBA" id="ARBA00023125"/>
    </source>
</evidence>
<dbReference type="InterPro" id="IPR005143">
    <property type="entry name" value="TF_LuxR_autoind-bd_dom"/>
</dbReference>
<dbReference type="PRINTS" id="PR00038">
    <property type="entry name" value="HTHLUXR"/>
</dbReference>
<dbReference type="InterPro" id="IPR036693">
    <property type="entry name" value="TF_LuxR_autoind-bd_dom_sf"/>
</dbReference>
<accession>A0A549TDH0</accession>
<dbReference type="InterPro" id="IPR036388">
    <property type="entry name" value="WH-like_DNA-bd_sf"/>
</dbReference>
<keyword evidence="2" id="KW-0238">DNA-binding</keyword>
<dbReference type="InterPro" id="IPR000792">
    <property type="entry name" value="Tscrpt_reg_LuxR_C"/>
</dbReference>
<dbReference type="PANTHER" id="PTHR44688:SF16">
    <property type="entry name" value="DNA-BINDING TRANSCRIPTIONAL ACTIVATOR DEVR_DOSR"/>
    <property type="match status" value="1"/>
</dbReference>
<dbReference type="Gene3D" id="3.30.450.80">
    <property type="entry name" value="Transcription factor LuxR-like, autoinducer-binding domain"/>
    <property type="match status" value="1"/>
</dbReference>
<dbReference type="AlphaFoldDB" id="A0A549TDH0"/>
<evidence type="ECO:0000313" key="6">
    <source>
        <dbReference type="Proteomes" id="UP000316801"/>
    </source>
</evidence>
<proteinExistence type="predicted"/>
<evidence type="ECO:0000256" key="1">
    <source>
        <dbReference type="ARBA" id="ARBA00023015"/>
    </source>
</evidence>
<keyword evidence="6" id="KW-1185">Reference proteome</keyword>
<dbReference type="SUPFAM" id="SSF75516">
    <property type="entry name" value="Pheromone-binding domain of LuxR-like quorum-sensing transcription factors"/>
    <property type="match status" value="1"/>
</dbReference>
<dbReference type="PROSITE" id="PS50043">
    <property type="entry name" value="HTH_LUXR_2"/>
    <property type="match status" value="1"/>
</dbReference>
<dbReference type="Pfam" id="PF00196">
    <property type="entry name" value="GerE"/>
    <property type="match status" value="1"/>
</dbReference>
<dbReference type="GO" id="GO:0003677">
    <property type="term" value="F:DNA binding"/>
    <property type="evidence" value="ECO:0007669"/>
    <property type="project" value="UniProtKB-KW"/>
</dbReference>
<feature type="domain" description="HTH luxR-type" evidence="4">
    <location>
        <begin position="173"/>
        <end position="238"/>
    </location>
</feature>
<protein>
    <submittedName>
        <fullName evidence="5">LuxR family transcriptional regulator</fullName>
    </submittedName>
</protein>
<sequence>MITLERHSLLSQSISTADSREALARAMARLPAQFGFKYFTLMNSPAATDTLIAPLAVETTFPANFVTEFDELKLLKECPLAPMMKNMVLPLCWSCHESVKEGRILNFSPRLLAFLGRHEISTGVAMPLYSADGSVFMMRLDGDRPMLTLPELNEVGMLFLHAFTMFDRLRRQEPVQQKLLTVRELEVVRWTSQGKTSSEIASILSLSDHTVNAYLNKAIKKLDCVNRTQLVAKAIRLRLIS</sequence>
<evidence type="ECO:0000313" key="5">
    <source>
        <dbReference type="EMBL" id="TRL40085.1"/>
    </source>
</evidence>
<dbReference type="Pfam" id="PF03472">
    <property type="entry name" value="Autoind_bind"/>
    <property type="match status" value="1"/>
</dbReference>
<evidence type="ECO:0000259" key="4">
    <source>
        <dbReference type="PROSITE" id="PS50043"/>
    </source>
</evidence>
<name>A0A549TDH0_9HYPH</name>
<dbReference type="Gene3D" id="1.10.10.10">
    <property type="entry name" value="Winged helix-like DNA-binding domain superfamily/Winged helix DNA-binding domain"/>
    <property type="match status" value="1"/>
</dbReference>